<accession>A0ACC0SWR4</accession>
<keyword evidence="2" id="KW-1185">Reference proteome</keyword>
<organism evidence="1 2">
    <name type="scientific">Populus trichocarpa</name>
    <name type="common">Western balsam poplar</name>
    <name type="synonym">Populus balsamifera subsp. trichocarpa</name>
    <dbReference type="NCBI Taxonomy" id="3694"/>
    <lineage>
        <taxon>Eukaryota</taxon>
        <taxon>Viridiplantae</taxon>
        <taxon>Streptophyta</taxon>
        <taxon>Embryophyta</taxon>
        <taxon>Tracheophyta</taxon>
        <taxon>Spermatophyta</taxon>
        <taxon>Magnoliopsida</taxon>
        <taxon>eudicotyledons</taxon>
        <taxon>Gunneridae</taxon>
        <taxon>Pentapetalae</taxon>
        <taxon>rosids</taxon>
        <taxon>fabids</taxon>
        <taxon>Malpighiales</taxon>
        <taxon>Salicaceae</taxon>
        <taxon>Saliceae</taxon>
        <taxon>Populus</taxon>
    </lineage>
</organism>
<gene>
    <name evidence="1" type="ORF">POPTR_006G273001v4</name>
</gene>
<comment type="caution">
    <text evidence="1">The sequence shown here is derived from an EMBL/GenBank/DDBJ whole genome shotgun (WGS) entry which is preliminary data.</text>
</comment>
<evidence type="ECO:0000313" key="1">
    <source>
        <dbReference type="EMBL" id="KAI9393699.1"/>
    </source>
</evidence>
<dbReference type="EMBL" id="CM009295">
    <property type="protein sequence ID" value="KAI9393699.1"/>
    <property type="molecule type" value="Genomic_DNA"/>
</dbReference>
<proteinExistence type="predicted"/>
<sequence length="862" mass="93994">MLRLHNNLLSGEIPPNISSCLNLISITLGRNNLIGRIPLEFSSLLNLQLLNVEFNDLTGGIPSFFGNYSSLQVLSTTFNNFGGTLPDTLGQLKNLYYISMGANFLTGTIPSSLYNLSFLSIFCFPQNQLQGTLPSDLGNEFPYLVELNVGDNQITGSIPISLSNSSYLERLTIAINGFTGNVPSLEKMHKLWWLSISTNHLGTGEARDLDFLSTVSNATSLQLMAINVNNFGGMLPSAITNFTSLSIMTLDSNRIFGSIPAGLGNLVNLEMLYMGKNQFTGDIPEEIGKLQQLKKLGLQGNKLSGNIPSSFGNLTLLTHLYMYQSSLKGSIPPELGKCLNLLLLNLSQNNLTGAIPKEVLSIPSLTIYMDLSRNNLIGSLPTEVGTLTNLGILDISHNMLSGEIPGTLGSCVRLESLFMQNNFFQGTIPSSFISLRGLQVLNLSHNNLTGSIPDFFLDFRALATLNLSFNNFEGLVPTDGVFRNSSAVSVVGNSKLCGGIAEFQLLECNFKGTKKGRLTLAMKLVIAASALLSTDGFSLTNLLGVGGFGSVYKGILDNDEKLVAVKVLNLLNPRASKSFKAECEVLRNVRHRNLVKLLTACSGSDYQGNDFKALVYEFMVNGSLEEWLHPITPGIDEARESSRSLNFVQRLNIAIDISCALEYLHRGCRTPIVHCDLKPSNVLLDDEMIGHVGDFGLARFFPEATNNLSFNRSSTNGVRGTIGYTAPEYGMGNEVSTSGDVFSYGILLLEMFSGKRPTDVIFEDSLNLHTYMKAALPGKVEEILDPILVQEIKGERSSSYMWNSKVQDCVVSVFEVGIACSAELPSERMDISEVTAELQAIKEKLLRSEDMGTHEVQVVLQS</sequence>
<name>A0ACC0SWR4_POPTR</name>
<protein>
    <submittedName>
        <fullName evidence="1">Uncharacterized protein</fullName>
    </submittedName>
</protein>
<evidence type="ECO:0000313" key="2">
    <source>
        <dbReference type="Proteomes" id="UP000006729"/>
    </source>
</evidence>
<reference evidence="1 2" key="1">
    <citation type="journal article" date="2006" name="Science">
        <title>The genome of black cottonwood, Populus trichocarpa (Torr. &amp; Gray).</title>
        <authorList>
            <person name="Tuskan G.A."/>
            <person name="Difazio S."/>
            <person name="Jansson S."/>
            <person name="Bohlmann J."/>
            <person name="Grigoriev I."/>
            <person name="Hellsten U."/>
            <person name="Putnam N."/>
            <person name="Ralph S."/>
            <person name="Rombauts S."/>
            <person name="Salamov A."/>
            <person name="Schein J."/>
            <person name="Sterck L."/>
            <person name="Aerts A."/>
            <person name="Bhalerao R.R."/>
            <person name="Bhalerao R.P."/>
            <person name="Blaudez D."/>
            <person name="Boerjan W."/>
            <person name="Brun A."/>
            <person name="Brunner A."/>
            <person name="Busov V."/>
            <person name="Campbell M."/>
            <person name="Carlson J."/>
            <person name="Chalot M."/>
            <person name="Chapman J."/>
            <person name="Chen G.L."/>
            <person name="Cooper D."/>
            <person name="Coutinho P.M."/>
            <person name="Couturier J."/>
            <person name="Covert S."/>
            <person name="Cronk Q."/>
            <person name="Cunningham R."/>
            <person name="Davis J."/>
            <person name="Degroeve S."/>
            <person name="Dejardin A."/>
            <person name="Depamphilis C."/>
            <person name="Detter J."/>
            <person name="Dirks B."/>
            <person name="Dubchak I."/>
            <person name="Duplessis S."/>
            <person name="Ehlting J."/>
            <person name="Ellis B."/>
            <person name="Gendler K."/>
            <person name="Goodstein D."/>
            <person name="Gribskov M."/>
            <person name="Grimwood J."/>
            <person name="Groover A."/>
            <person name="Gunter L."/>
            <person name="Hamberger B."/>
            <person name="Heinze B."/>
            <person name="Helariutta Y."/>
            <person name="Henrissat B."/>
            <person name="Holligan D."/>
            <person name="Holt R."/>
            <person name="Huang W."/>
            <person name="Islam-Faridi N."/>
            <person name="Jones S."/>
            <person name="Jones-Rhoades M."/>
            <person name="Jorgensen R."/>
            <person name="Joshi C."/>
            <person name="Kangasjarvi J."/>
            <person name="Karlsson J."/>
            <person name="Kelleher C."/>
            <person name="Kirkpatrick R."/>
            <person name="Kirst M."/>
            <person name="Kohler A."/>
            <person name="Kalluri U."/>
            <person name="Larimer F."/>
            <person name="Leebens-Mack J."/>
            <person name="Leple J.C."/>
            <person name="Locascio P."/>
            <person name="Lou Y."/>
            <person name="Lucas S."/>
            <person name="Martin F."/>
            <person name="Montanini B."/>
            <person name="Napoli C."/>
            <person name="Nelson D.R."/>
            <person name="Nelson C."/>
            <person name="Nieminen K."/>
            <person name="Nilsson O."/>
            <person name="Pereda V."/>
            <person name="Peter G."/>
            <person name="Philippe R."/>
            <person name="Pilate G."/>
            <person name="Poliakov A."/>
            <person name="Razumovskaya J."/>
            <person name="Richardson P."/>
            <person name="Rinaldi C."/>
            <person name="Ritland K."/>
            <person name="Rouze P."/>
            <person name="Ryaboy D."/>
            <person name="Schmutz J."/>
            <person name="Schrader J."/>
            <person name="Segerman B."/>
            <person name="Shin H."/>
            <person name="Siddiqui A."/>
            <person name="Sterky F."/>
            <person name="Terry A."/>
            <person name="Tsai C.J."/>
            <person name="Uberbacher E."/>
            <person name="Unneberg P."/>
            <person name="Vahala J."/>
            <person name="Wall K."/>
            <person name="Wessler S."/>
            <person name="Yang G."/>
            <person name="Yin T."/>
            <person name="Douglas C."/>
            <person name="Marra M."/>
            <person name="Sandberg G."/>
            <person name="Van de Peer Y."/>
            <person name="Rokhsar D."/>
        </authorList>
    </citation>
    <scope>NUCLEOTIDE SEQUENCE [LARGE SCALE GENOMIC DNA]</scope>
    <source>
        <strain evidence="2">cv. Nisqually</strain>
    </source>
</reference>
<dbReference type="Proteomes" id="UP000006729">
    <property type="component" value="Chromosome 6"/>
</dbReference>